<feature type="compositionally biased region" description="Basic residues" evidence="8">
    <location>
        <begin position="631"/>
        <end position="646"/>
    </location>
</feature>
<evidence type="ECO:0000256" key="8">
    <source>
        <dbReference type="SAM" id="MobiDB-lite"/>
    </source>
</evidence>
<feature type="region of interest" description="Disordered" evidence="8">
    <location>
        <begin position="588"/>
        <end position="646"/>
    </location>
</feature>
<dbReference type="OMA" id="NMRKHIE"/>
<dbReference type="AlphaFoldDB" id="A7RN53"/>
<dbReference type="GO" id="GO:0005874">
    <property type="term" value="C:microtubule"/>
    <property type="evidence" value="ECO:0000318"/>
    <property type="project" value="GO_Central"/>
</dbReference>
<evidence type="ECO:0000259" key="9">
    <source>
        <dbReference type="PROSITE" id="PS50067"/>
    </source>
</evidence>
<dbReference type="GO" id="GO:0003777">
    <property type="term" value="F:microtubule motor activity"/>
    <property type="evidence" value="ECO:0000318"/>
    <property type="project" value="GO_Central"/>
</dbReference>
<keyword evidence="6" id="KW-0493">Microtubule</keyword>
<keyword evidence="11" id="KW-1185">Reference proteome</keyword>
<dbReference type="PRINTS" id="PR00380">
    <property type="entry name" value="KINESINHEAVY"/>
</dbReference>
<evidence type="ECO:0000256" key="5">
    <source>
        <dbReference type="PROSITE-ProRule" id="PRU00283"/>
    </source>
</evidence>
<dbReference type="eggNOG" id="KOG4280">
    <property type="taxonomic scope" value="Eukaryota"/>
</dbReference>
<feature type="binding site" evidence="5">
    <location>
        <begin position="97"/>
        <end position="104"/>
    </location>
    <ligand>
        <name>ATP</name>
        <dbReference type="ChEBI" id="CHEBI:30616"/>
    </ligand>
</feature>
<dbReference type="GO" id="GO:0005737">
    <property type="term" value="C:cytoplasm"/>
    <property type="evidence" value="ECO:0000318"/>
    <property type="project" value="GO_Central"/>
</dbReference>
<dbReference type="FunFam" id="3.40.850.10:FF:000082">
    <property type="entry name" value="OSM3-like kinesin"/>
    <property type="match status" value="1"/>
</dbReference>
<dbReference type="InterPro" id="IPR036961">
    <property type="entry name" value="Kinesin_motor_dom_sf"/>
</dbReference>
<dbReference type="PANTHER" id="PTHR47968:SF50">
    <property type="entry name" value="KINESIN-LIKE PROTEIN"/>
    <property type="match status" value="1"/>
</dbReference>
<dbReference type="GO" id="GO:0005871">
    <property type="term" value="C:kinesin complex"/>
    <property type="evidence" value="ECO:0000318"/>
    <property type="project" value="GO_Central"/>
</dbReference>
<dbReference type="SUPFAM" id="SSF52540">
    <property type="entry name" value="P-loop containing nucleoside triphosphate hydrolases"/>
    <property type="match status" value="1"/>
</dbReference>
<comment type="similarity">
    <text evidence="5 6">Belongs to the TRAFAC class myosin-kinesin ATPase superfamily. Kinesin family.</text>
</comment>
<dbReference type="GO" id="GO:0016887">
    <property type="term" value="F:ATP hydrolysis activity"/>
    <property type="evidence" value="ECO:0000318"/>
    <property type="project" value="GO_Central"/>
</dbReference>
<keyword evidence="5 6" id="KW-0505">Motor protein</keyword>
<evidence type="ECO:0000313" key="10">
    <source>
        <dbReference type="EMBL" id="EDO47075.1"/>
    </source>
</evidence>
<dbReference type="STRING" id="45351.A7RN53"/>
<dbReference type="Pfam" id="PF00225">
    <property type="entry name" value="Kinesin"/>
    <property type="match status" value="1"/>
</dbReference>
<dbReference type="EMBL" id="DS469522">
    <property type="protein sequence ID" value="EDO47075.1"/>
    <property type="molecule type" value="Genomic_DNA"/>
</dbReference>
<feature type="compositionally biased region" description="Basic and acidic residues" evidence="8">
    <location>
        <begin position="595"/>
        <end position="604"/>
    </location>
</feature>
<feature type="compositionally biased region" description="Polar residues" evidence="8">
    <location>
        <begin position="614"/>
        <end position="627"/>
    </location>
</feature>
<keyword evidence="4" id="KW-0206">Cytoskeleton</keyword>
<accession>A7RN53</accession>
<dbReference type="GO" id="GO:0005524">
    <property type="term" value="F:ATP binding"/>
    <property type="evidence" value="ECO:0007669"/>
    <property type="project" value="UniProtKB-UniRule"/>
</dbReference>
<comment type="subcellular location">
    <subcellularLocation>
        <location evidence="1">Cytoplasm</location>
        <location evidence="1">Cytoskeleton</location>
    </subcellularLocation>
</comment>
<dbReference type="SMART" id="SM00129">
    <property type="entry name" value="KISc"/>
    <property type="match status" value="1"/>
</dbReference>
<name>A7RN53_NEMVE</name>
<evidence type="ECO:0000256" key="3">
    <source>
        <dbReference type="ARBA" id="ARBA00022840"/>
    </source>
</evidence>
<dbReference type="Gene3D" id="3.40.850.10">
    <property type="entry name" value="Kinesin motor domain"/>
    <property type="match status" value="1"/>
</dbReference>
<evidence type="ECO:0000256" key="7">
    <source>
        <dbReference type="SAM" id="Coils"/>
    </source>
</evidence>
<keyword evidence="3 5" id="KW-0067">ATP-binding</keyword>
<dbReference type="PROSITE" id="PS50067">
    <property type="entry name" value="KINESIN_MOTOR_2"/>
    <property type="match status" value="1"/>
</dbReference>
<dbReference type="Proteomes" id="UP000001593">
    <property type="component" value="Unassembled WGS sequence"/>
</dbReference>
<dbReference type="InterPro" id="IPR027640">
    <property type="entry name" value="Kinesin-like_fam"/>
</dbReference>
<dbReference type="InParanoid" id="A7RN53"/>
<dbReference type="PROSITE" id="PS00411">
    <property type="entry name" value="KINESIN_MOTOR_1"/>
    <property type="match status" value="1"/>
</dbReference>
<dbReference type="PhylomeDB" id="A7RN53"/>
<protein>
    <recommendedName>
        <fullName evidence="6">Kinesin-like protein</fullName>
    </recommendedName>
</protein>
<dbReference type="GO" id="GO:0007018">
    <property type="term" value="P:microtubule-based movement"/>
    <property type="evidence" value="ECO:0000318"/>
    <property type="project" value="GO_Central"/>
</dbReference>
<proteinExistence type="inferred from homology"/>
<dbReference type="HOGENOM" id="CLU_001485_22_3_1"/>
<dbReference type="GO" id="GO:0060271">
    <property type="term" value="P:cilium assembly"/>
    <property type="evidence" value="ECO:0000318"/>
    <property type="project" value="GO_Central"/>
</dbReference>
<organism evidence="10 11">
    <name type="scientific">Nematostella vectensis</name>
    <name type="common">Starlet sea anemone</name>
    <dbReference type="NCBI Taxonomy" id="45351"/>
    <lineage>
        <taxon>Eukaryota</taxon>
        <taxon>Metazoa</taxon>
        <taxon>Cnidaria</taxon>
        <taxon>Anthozoa</taxon>
        <taxon>Hexacorallia</taxon>
        <taxon>Actiniaria</taxon>
        <taxon>Edwardsiidae</taxon>
        <taxon>Nematostella</taxon>
    </lineage>
</organism>
<evidence type="ECO:0000256" key="1">
    <source>
        <dbReference type="ARBA" id="ARBA00004245"/>
    </source>
</evidence>
<dbReference type="GO" id="GO:0008017">
    <property type="term" value="F:microtubule binding"/>
    <property type="evidence" value="ECO:0000318"/>
    <property type="project" value="GO_Central"/>
</dbReference>
<dbReference type="PANTHER" id="PTHR47968">
    <property type="entry name" value="CENTROMERE PROTEIN E"/>
    <property type="match status" value="1"/>
</dbReference>
<dbReference type="InterPro" id="IPR001752">
    <property type="entry name" value="Kinesin_motor_dom"/>
</dbReference>
<evidence type="ECO:0000256" key="6">
    <source>
        <dbReference type="RuleBase" id="RU000394"/>
    </source>
</evidence>
<dbReference type="InterPro" id="IPR019821">
    <property type="entry name" value="Kinesin_motor_CS"/>
</dbReference>
<feature type="domain" description="Kinesin motor" evidence="9">
    <location>
        <begin position="10"/>
        <end position="342"/>
    </location>
</feature>
<keyword evidence="2 5" id="KW-0547">Nucleotide-binding</keyword>
<keyword evidence="7" id="KW-0175">Coiled coil</keyword>
<evidence type="ECO:0000256" key="4">
    <source>
        <dbReference type="ARBA" id="ARBA00023212"/>
    </source>
</evidence>
<keyword evidence="4" id="KW-0963">Cytoplasm</keyword>
<evidence type="ECO:0000313" key="11">
    <source>
        <dbReference type="Proteomes" id="UP000001593"/>
    </source>
</evidence>
<dbReference type="InterPro" id="IPR027417">
    <property type="entry name" value="P-loop_NTPase"/>
</dbReference>
<feature type="coiled-coil region" evidence="7">
    <location>
        <begin position="377"/>
        <end position="496"/>
    </location>
</feature>
<evidence type="ECO:0000256" key="2">
    <source>
        <dbReference type="ARBA" id="ARBA00022741"/>
    </source>
</evidence>
<reference evidence="10 11" key="1">
    <citation type="journal article" date="2007" name="Science">
        <title>Sea anemone genome reveals ancestral eumetazoan gene repertoire and genomic organization.</title>
        <authorList>
            <person name="Putnam N.H."/>
            <person name="Srivastava M."/>
            <person name="Hellsten U."/>
            <person name="Dirks B."/>
            <person name="Chapman J."/>
            <person name="Salamov A."/>
            <person name="Terry A."/>
            <person name="Shapiro H."/>
            <person name="Lindquist E."/>
            <person name="Kapitonov V.V."/>
            <person name="Jurka J."/>
            <person name="Genikhovich G."/>
            <person name="Grigoriev I.V."/>
            <person name="Lucas S.M."/>
            <person name="Steele R.E."/>
            <person name="Finnerty J.R."/>
            <person name="Technau U."/>
            <person name="Martindale M.Q."/>
            <person name="Rokhsar D.S."/>
        </authorList>
    </citation>
    <scope>NUCLEOTIDE SEQUENCE [LARGE SCALE GENOMIC DNA]</scope>
    <source>
        <strain evidence="11">CH2 X CH6</strain>
    </source>
</reference>
<gene>
    <name evidence="10" type="ORF">NEMVEDRAFT_v1g160820</name>
</gene>
<sequence>MPEKEDSGDNVRVVVRCRPLNEKEKGSGCKMCVNVDEGTGSIAVTPPGGRSSEPPKKFTFDRVFNVDCKQTDVYTDAARGIVESVLEGYNGTIFAYGQTGTGKTFTMEGVRSVPELRGIVPNSFAHIFGHIAKVDGHVRFLVRVSYLEIYNENVRDLLGKDQNAKLEVKERPDIGVYVKDLSSYVMNNADDLDRTMTLGNKNRSVGATNMNERSSRSHAIFSITVECSEKGLDGQQHVRMGKLHLVDLAGSERQAKTGATGVRLKEATQINLSLSTLGNVISALVDGKSTHIPYRNSKLTRLLQDSLGGNSKTIMVGGKTVHNLLITTCKNLNGKSSGVKEAELRRYNSSEEEVEVEGVMVKRKKNKKGHAIPPEKIAEMKAKIEAEKLQLQEKKDMAEEEKNAVAKELEKREKDLMEAEEEQNKLQERLKAVESKIIVGGVNLLEKAKEQELLLEESAKELAERRERQENLQKLIKEKEQERIDIEEKYASLQEEASGKTKKLKKVWTMLMSAKSEMADQQQEHQRETEGLLENIRELRRELQRQVLIIDSFIPVEFQELVEQNKLWNDEIGEWQLRYIAYTGNNMRRATPSPDPKDKHKDVNDTDISGVYLSYNQVGYPSSSQDPSRPKTGRPKTAGRPKTSKK</sequence>